<dbReference type="Proteomes" id="UP000572680">
    <property type="component" value="Unassembled WGS sequence"/>
</dbReference>
<evidence type="ECO:0000313" key="2">
    <source>
        <dbReference type="EMBL" id="MBA8954992.1"/>
    </source>
</evidence>
<feature type="transmembrane region" description="Helical" evidence="1">
    <location>
        <begin position="137"/>
        <end position="158"/>
    </location>
</feature>
<comment type="caution">
    <text evidence="2">The sequence shown here is derived from an EMBL/GenBank/DDBJ whole genome shotgun (WGS) entry which is preliminary data.</text>
</comment>
<gene>
    <name evidence="2" type="ORF">HNR61_006649</name>
</gene>
<keyword evidence="1" id="KW-0812">Transmembrane</keyword>
<dbReference type="AlphaFoldDB" id="A0A7W3LVJ5"/>
<reference evidence="2 3" key="1">
    <citation type="submission" date="2020-08" db="EMBL/GenBank/DDBJ databases">
        <title>Genomic Encyclopedia of Type Strains, Phase IV (KMG-IV): sequencing the most valuable type-strain genomes for metagenomic binning, comparative biology and taxonomic classification.</title>
        <authorList>
            <person name="Goeker M."/>
        </authorList>
    </citation>
    <scope>NUCLEOTIDE SEQUENCE [LARGE SCALE GENOMIC DNA]</scope>
    <source>
        <strain evidence="2 3">DSM 44197</strain>
    </source>
</reference>
<keyword evidence="3" id="KW-1185">Reference proteome</keyword>
<evidence type="ECO:0000256" key="1">
    <source>
        <dbReference type="SAM" id="Phobius"/>
    </source>
</evidence>
<feature type="transmembrane region" description="Helical" evidence="1">
    <location>
        <begin position="49"/>
        <end position="71"/>
    </location>
</feature>
<keyword evidence="1" id="KW-1133">Transmembrane helix</keyword>
<dbReference type="EMBL" id="JACJIA010000010">
    <property type="protein sequence ID" value="MBA8954992.1"/>
    <property type="molecule type" value="Genomic_DNA"/>
</dbReference>
<name>A0A7W3LVJ5_ACTNM</name>
<feature type="transmembrane region" description="Helical" evidence="1">
    <location>
        <begin position="179"/>
        <end position="200"/>
    </location>
</feature>
<feature type="transmembrane region" description="Helical" evidence="1">
    <location>
        <begin position="215"/>
        <end position="240"/>
    </location>
</feature>
<evidence type="ECO:0008006" key="4">
    <source>
        <dbReference type="Google" id="ProtNLM"/>
    </source>
</evidence>
<proteinExistence type="predicted"/>
<dbReference type="RefSeq" id="WP_182847008.1">
    <property type="nucleotide sequence ID" value="NZ_BAAALP010000071.1"/>
</dbReference>
<accession>A0A7W3LVJ5</accession>
<organism evidence="2 3">
    <name type="scientific">Actinomadura namibiensis</name>
    <dbReference type="NCBI Taxonomy" id="182080"/>
    <lineage>
        <taxon>Bacteria</taxon>
        <taxon>Bacillati</taxon>
        <taxon>Actinomycetota</taxon>
        <taxon>Actinomycetes</taxon>
        <taxon>Streptosporangiales</taxon>
        <taxon>Thermomonosporaceae</taxon>
        <taxon>Actinomadura</taxon>
    </lineage>
</organism>
<sequence length="257" mass="26334">MPSTLSHPAAILPLAGGPLVPSALAVGTMAPDVPYFLGLSGLRGVTHEPLGVVTVDLGLGLAVSAAFHLVWKRPLLALAPDPVARRLAPDPVARRLAPVAGPLPRRALPWVPVSLLAGIVTHVLWDAFTHRRHSFAGALPWLVTVSFGGLAVLAWWLWRWFRATPPAGPVPDGLSGRAALAMLGLLAGGGLAGAALGAFLQPTNAGDPRTLHTTVAGAVVGAVSGPLVALTLYALLYSALARRVTSGRRGSGRASGP</sequence>
<dbReference type="Pfam" id="PF13803">
    <property type="entry name" value="DUF4184"/>
    <property type="match status" value="1"/>
</dbReference>
<feature type="transmembrane region" description="Helical" evidence="1">
    <location>
        <begin position="107"/>
        <end position="125"/>
    </location>
</feature>
<dbReference type="InterPro" id="IPR025238">
    <property type="entry name" value="DUF4184"/>
</dbReference>
<protein>
    <recommendedName>
        <fullName evidence="4">DUF4184 family protein</fullName>
    </recommendedName>
</protein>
<keyword evidence="1" id="KW-0472">Membrane</keyword>
<evidence type="ECO:0000313" key="3">
    <source>
        <dbReference type="Proteomes" id="UP000572680"/>
    </source>
</evidence>